<dbReference type="PROSITE" id="PS52035">
    <property type="entry name" value="PEPTIDASE_M14"/>
    <property type="match status" value="1"/>
</dbReference>
<feature type="domain" description="Peptidase M14" evidence="5">
    <location>
        <begin position="126"/>
        <end position="715"/>
    </location>
</feature>
<evidence type="ECO:0000256" key="3">
    <source>
        <dbReference type="PROSITE-ProRule" id="PRU01379"/>
    </source>
</evidence>
<name>A0ABQ8SJM8_PERAM</name>
<dbReference type="InterPro" id="IPR000834">
    <property type="entry name" value="Peptidase_M14"/>
</dbReference>
<comment type="similarity">
    <text evidence="2 3">Belongs to the peptidase M14 family.</text>
</comment>
<feature type="region of interest" description="Disordered" evidence="4">
    <location>
        <begin position="348"/>
        <end position="397"/>
    </location>
</feature>
<accession>A0ABQ8SJM8</accession>
<dbReference type="PANTHER" id="PTHR12756">
    <property type="entry name" value="CYTOSOLIC CARBOXYPEPTIDASE"/>
    <property type="match status" value="1"/>
</dbReference>
<evidence type="ECO:0000256" key="2">
    <source>
        <dbReference type="ARBA" id="ARBA00005988"/>
    </source>
</evidence>
<sequence>MFVPVNPAPGKNSPAEEIPDFEFNIWTKPDCCGTEFENSNRTWFHFGIKGGAPFVLVKLNIVNLNRQSKMYSQGMAPVFRMVPGRNHWDRIKEKPSYTVEDDVFILSFKYRTLENIRATTYFAFTYPYSYVELQNMLHSIDTRFKTPAGETRLPTVLDDIYYHRECVCYSLEGRSVDLITVTSYHGIESEREPRLKHLFPVSDVPRPFCFNGKKVVFVSARVHPGETPSSFVLNGLLNLLLSRDDPVAILLRKMYVFKLIPMLNPDGVSQGHYRTDTRGVNLNRMYLNPVFELHPTVFAARSLIRYYHHGCELEEPASNSDVNCDNVCAGDRELNDGIVNVSSLESLSSENQDMRITPEDTKQQSDRTHSLENKVSDLSLDEKKVSTPDNPISPAPTNIIEVSVENNNVPLPPVVSEEKKDVFSTIHESILNVLGNGNVCNNTISVLAEDLPDKPLILSSIPSVIEVSTLPLYGFNANEHHAENSVSSSPENCLPDNIPSICKKASNADHSIGSSSGGASADLNSEEEVQDKELPDQVDETPCYDLNRNKPAALLNHAPPAKNVVTPREDSGLFLYVDLHGHASKKGIFMYGNYFEDPEDSIECMLLPKIMSLNSQNFHFTACNFTERNMYLRDRRDGMSREGSGRVAVLKTTGLVRSYTLECNYNTGRLVNLLPPCVKDNKNVSPPHLIVPPKYTPQVFEEVGRALGVSILDLTGSNPWSRIPHSEFHSLSGIRDWLRINCLPEQTYFHRMVQGPKQAKRQTCASQVGDSAFFTFISLDDDDDET</sequence>
<comment type="cofactor">
    <cofactor evidence="1">
        <name>Zn(2+)</name>
        <dbReference type="ChEBI" id="CHEBI:29105"/>
    </cofactor>
</comment>
<dbReference type="InterPro" id="IPR050821">
    <property type="entry name" value="Cytosolic_carboxypeptidase"/>
</dbReference>
<feature type="compositionally biased region" description="Basic and acidic residues" evidence="4">
    <location>
        <begin position="352"/>
        <end position="386"/>
    </location>
</feature>
<organism evidence="6 7">
    <name type="scientific">Periplaneta americana</name>
    <name type="common">American cockroach</name>
    <name type="synonym">Blatta americana</name>
    <dbReference type="NCBI Taxonomy" id="6978"/>
    <lineage>
        <taxon>Eukaryota</taxon>
        <taxon>Metazoa</taxon>
        <taxon>Ecdysozoa</taxon>
        <taxon>Arthropoda</taxon>
        <taxon>Hexapoda</taxon>
        <taxon>Insecta</taxon>
        <taxon>Pterygota</taxon>
        <taxon>Neoptera</taxon>
        <taxon>Polyneoptera</taxon>
        <taxon>Dictyoptera</taxon>
        <taxon>Blattodea</taxon>
        <taxon>Blattoidea</taxon>
        <taxon>Blattidae</taxon>
        <taxon>Blattinae</taxon>
        <taxon>Periplaneta</taxon>
    </lineage>
</organism>
<dbReference type="Pfam" id="PF00246">
    <property type="entry name" value="Peptidase_M14"/>
    <property type="match status" value="1"/>
</dbReference>
<feature type="compositionally biased region" description="Low complexity" evidence="4">
    <location>
        <begin position="511"/>
        <end position="521"/>
    </location>
</feature>
<evidence type="ECO:0000256" key="4">
    <source>
        <dbReference type="SAM" id="MobiDB-lite"/>
    </source>
</evidence>
<evidence type="ECO:0000313" key="7">
    <source>
        <dbReference type="Proteomes" id="UP001148838"/>
    </source>
</evidence>
<feature type="active site" description="Proton donor/acceptor" evidence="3">
    <location>
        <position position="662"/>
    </location>
</feature>
<evidence type="ECO:0000313" key="6">
    <source>
        <dbReference type="EMBL" id="KAJ4433665.1"/>
    </source>
</evidence>
<evidence type="ECO:0000256" key="1">
    <source>
        <dbReference type="ARBA" id="ARBA00001947"/>
    </source>
</evidence>
<dbReference type="SUPFAM" id="SSF53187">
    <property type="entry name" value="Zn-dependent exopeptidases"/>
    <property type="match status" value="2"/>
</dbReference>
<proteinExistence type="inferred from homology"/>
<dbReference type="Gene3D" id="3.40.630.10">
    <property type="entry name" value="Zn peptidases"/>
    <property type="match status" value="2"/>
</dbReference>
<feature type="region of interest" description="Disordered" evidence="4">
    <location>
        <begin position="509"/>
        <end position="545"/>
    </location>
</feature>
<dbReference type="EMBL" id="JAJSOF020000027">
    <property type="protein sequence ID" value="KAJ4433665.1"/>
    <property type="molecule type" value="Genomic_DNA"/>
</dbReference>
<reference evidence="6 7" key="1">
    <citation type="journal article" date="2022" name="Allergy">
        <title>Genome assembly and annotation of Periplaneta americana reveal a comprehensive cockroach allergen profile.</title>
        <authorList>
            <person name="Wang L."/>
            <person name="Xiong Q."/>
            <person name="Saelim N."/>
            <person name="Wang L."/>
            <person name="Nong W."/>
            <person name="Wan A.T."/>
            <person name="Shi M."/>
            <person name="Liu X."/>
            <person name="Cao Q."/>
            <person name="Hui J.H.L."/>
            <person name="Sookrung N."/>
            <person name="Leung T.F."/>
            <person name="Tungtrongchitr A."/>
            <person name="Tsui S.K.W."/>
        </authorList>
    </citation>
    <scope>NUCLEOTIDE SEQUENCE [LARGE SCALE GENOMIC DNA]</scope>
    <source>
        <strain evidence="6">PWHHKU_190912</strain>
    </source>
</reference>
<evidence type="ECO:0000259" key="5">
    <source>
        <dbReference type="PROSITE" id="PS52035"/>
    </source>
</evidence>
<comment type="caution">
    <text evidence="6">The sequence shown here is derived from an EMBL/GenBank/DDBJ whole genome shotgun (WGS) entry which is preliminary data.</text>
</comment>
<dbReference type="PANTHER" id="PTHR12756:SF12">
    <property type="entry name" value="CYTOSOLIC CARBOXYPEPTIDASE-LIKE PROTEIN 5"/>
    <property type="match status" value="1"/>
</dbReference>
<keyword evidence="7" id="KW-1185">Reference proteome</keyword>
<gene>
    <name evidence="6" type="ORF">ANN_15975</name>
</gene>
<dbReference type="Proteomes" id="UP001148838">
    <property type="component" value="Unassembled WGS sequence"/>
</dbReference>
<dbReference type="Gene3D" id="2.60.40.3120">
    <property type="match status" value="1"/>
</dbReference>
<protein>
    <recommendedName>
        <fullName evidence="5">Peptidase M14 domain-containing protein</fullName>
    </recommendedName>
</protein>